<feature type="domain" description="Transcription regulator PadR N-terminal" evidence="1">
    <location>
        <begin position="25"/>
        <end position="80"/>
    </location>
</feature>
<comment type="caution">
    <text evidence="2">The sequence shown here is derived from an EMBL/GenBank/DDBJ whole genome shotgun (WGS) entry which is preliminary data.</text>
</comment>
<dbReference type="EMBL" id="JANFNH010000009">
    <property type="protein sequence ID" value="MCQ4042811.1"/>
    <property type="molecule type" value="Genomic_DNA"/>
</dbReference>
<dbReference type="Gene3D" id="1.10.10.10">
    <property type="entry name" value="Winged helix-like DNA-binding domain superfamily/Winged helix DNA-binding domain"/>
    <property type="match status" value="1"/>
</dbReference>
<dbReference type="Proteomes" id="UP001206206">
    <property type="component" value="Unassembled WGS sequence"/>
</dbReference>
<dbReference type="RefSeq" id="WP_255927340.1">
    <property type="nucleotide sequence ID" value="NZ_JANFNH010000009.1"/>
</dbReference>
<keyword evidence="3" id="KW-1185">Reference proteome</keyword>
<sequence length="107" mass="11875">MPTRRDSAQTRLVFRALRAGGQTWRYGYDIASETGLAPGTLYPILARLTDRGLLESQWEQDPPTGRPRRHLYRLSTEGAVHAANLAAEPVTPPKTVGYRTRLADGQS</sequence>
<accession>A0ABT1PDC2</accession>
<evidence type="ECO:0000313" key="2">
    <source>
        <dbReference type="EMBL" id="MCQ4042811.1"/>
    </source>
</evidence>
<dbReference type="InterPro" id="IPR005149">
    <property type="entry name" value="Tscrpt_reg_PadR_N"/>
</dbReference>
<name>A0ABT1PDC2_9ACTN</name>
<dbReference type="InterPro" id="IPR036388">
    <property type="entry name" value="WH-like_DNA-bd_sf"/>
</dbReference>
<protein>
    <submittedName>
        <fullName evidence="2">PadR family transcriptional regulator</fullName>
    </submittedName>
</protein>
<organism evidence="2 3">
    <name type="scientific">Streptantibioticus rubrisoli</name>
    <dbReference type="NCBI Taxonomy" id="1387313"/>
    <lineage>
        <taxon>Bacteria</taxon>
        <taxon>Bacillati</taxon>
        <taxon>Actinomycetota</taxon>
        <taxon>Actinomycetes</taxon>
        <taxon>Kitasatosporales</taxon>
        <taxon>Streptomycetaceae</taxon>
        <taxon>Streptantibioticus</taxon>
    </lineage>
</organism>
<reference evidence="2 3" key="1">
    <citation type="submission" date="2022-06" db="EMBL/GenBank/DDBJ databases">
        <title>Draft genome sequence of type strain Streptomyces rubrisoli DSM 42083.</title>
        <authorList>
            <person name="Duangmal K."/>
            <person name="Klaysubun C."/>
        </authorList>
    </citation>
    <scope>NUCLEOTIDE SEQUENCE [LARGE SCALE GENOMIC DNA]</scope>
    <source>
        <strain evidence="2 3">DSM 42083</strain>
    </source>
</reference>
<gene>
    <name evidence="2" type="ORF">NON19_12425</name>
</gene>
<proteinExistence type="predicted"/>
<dbReference type="InterPro" id="IPR036390">
    <property type="entry name" value="WH_DNA-bd_sf"/>
</dbReference>
<dbReference type="SUPFAM" id="SSF46785">
    <property type="entry name" value="Winged helix' DNA-binding domain"/>
    <property type="match status" value="1"/>
</dbReference>
<dbReference type="Pfam" id="PF03551">
    <property type="entry name" value="PadR"/>
    <property type="match status" value="1"/>
</dbReference>
<evidence type="ECO:0000259" key="1">
    <source>
        <dbReference type="Pfam" id="PF03551"/>
    </source>
</evidence>
<evidence type="ECO:0000313" key="3">
    <source>
        <dbReference type="Proteomes" id="UP001206206"/>
    </source>
</evidence>